<dbReference type="Proteomes" id="UP000752012">
    <property type="component" value="Unassembled WGS sequence"/>
</dbReference>
<feature type="transmembrane region" description="Helical" evidence="6">
    <location>
        <begin position="212"/>
        <end position="234"/>
    </location>
</feature>
<feature type="transmembrane region" description="Helical" evidence="6">
    <location>
        <begin position="132"/>
        <end position="153"/>
    </location>
</feature>
<feature type="transmembrane region" description="Helical" evidence="6">
    <location>
        <begin position="173"/>
        <end position="191"/>
    </location>
</feature>
<comment type="subcellular location">
    <subcellularLocation>
        <location evidence="1">Cell membrane</location>
        <topology evidence="1">Multi-pass membrane protein</topology>
    </subcellularLocation>
</comment>
<proteinExistence type="predicted"/>
<feature type="transmembrane region" description="Helical" evidence="6">
    <location>
        <begin position="275"/>
        <end position="296"/>
    </location>
</feature>
<evidence type="ECO:0000256" key="6">
    <source>
        <dbReference type="SAM" id="Phobius"/>
    </source>
</evidence>
<keyword evidence="4 6" id="KW-1133">Transmembrane helix</keyword>
<evidence type="ECO:0000256" key="4">
    <source>
        <dbReference type="ARBA" id="ARBA00022989"/>
    </source>
</evidence>
<evidence type="ECO:0000256" key="5">
    <source>
        <dbReference type="ARBA" id="ARBA00023136"/>
    </source>
</evidence>
<evidence type="ECO:0000313" key="7">
    <source>
        <dbReference type="EMBL" id="NJP39027.1"/>
    </source>
</evidence>
<protein>
    <submittedName>
        <fullName evidence="7">Polysaccharide biosynthesis protein</fullName>
    </submittedName>
</protein>
<organism evidence="7 8">
    <name type="scientific">Alkalicoccus luteus</name>
    <dbReference type="NCBI Taxonomy" id="1237094"/>
    <lineage>
        <taxon>Bacteria</taxon>
        <taxon>Bacillati</taxon>
        <taxon>Bacillota</taxon>
        <taxon>Bacilli</taxon>
        <taxon>Bacillales</taxon>
        <taxon>Bacillaceae</taxon>
        <taxon>Alkalicoccus</taxon>
    </lineage>
</organism>
<dbReference type="GO" id="GO:0005886">
    <property type="term" value="C:plasma membrane"/>
    <property type="evidence" value="ECO:0007669"/>
    <property type="project" value="UniProtKB-SubCell"/>
</dbReference>
<feature type="transmembrane region" description="Helical" evidence="6">
    <location>
        <begin position="336"/>
        <end position="355"/>
    </location>
</feature>
<keyword evidence="3 6" id="KW-0812">Transmembrane</keyword>
<feature type="transmembrane region" description="Helical" evidence="6">
    <location>
        <begin position="367"/>
        <end position="387"/>
    </location>
</feature>
<dbReference type="Pfam" id="PF01943">
    <property type="entry name" value="Polysacc_synt"/>
    <property type="match status" value="1"/>
</dbReference>
<name>A0A969PRF6_9BACI</name>
<evidence type="ECO:0000256" key="1">
    <source>
        <dbReference type="ARBA" id="ARBA00004651"/>
    </source>
</evidence>
<keyword evidence="8" id="KW-1185">Reference proteome</keyword>
<sequence length="411" mass="42324">MTFAAPAVAALMGDPALTEPLRWMGIPFLLIPFAAAARGYFQHAHNTVPTAVSQVTEQFIRVIVILAAAWAGMQLGSVYTAGASAGIGALAGGAAGLVVLWRYAGSRAGVRPDFRLPAGWPALMRDLLVKGLYVSASAMLLILFQLVDAFTIVQRLPEGVAAAQEKGVYDRSWPLIQFGAVVITVFSYAALPAVAKAWPHDSRTAAAEAGSALKICTVFGAAAAFGMMAVMPLLNVSMFMDGAGTAVLQVMALAVLPAAIFMTAAALLHAADRAGAAALLLAAGLVVKALLNILLVPAAGTMGAASATVIAASLLAAASVLALIRIGLLDSGPAVWLAKTGAALLVMTVAAWVTASGAAESRGAASFQLAFVSLGGAALFITIIWRLSVFTVREWEMLPKLPSLLPHRRQS</sequence>
<feature type="transmembrane region" description="Helical" evidence="6">
    <location>
        <begin position="85"/>
        <end position="104"/>
    </location>
</feature>
<dbReference type="PANTHER" id="PTHR30250">
    <property type="entry name" value="PST FAMILY PREDICTED COLANIC ACID TRANSPORTER"/>
    <property type="match status" value="1"/>
</dbReference>
<feature type="transmembrane region" description="Helical" evidence="6">
    <location>
        <begin position="246"/>
        <end position="268"/>
    </location>
</feature>
<reference evidence="7 8" key="1">
    <citation type="submission" date="2020-03" db="EMBL/GenBank/DDBJ databases">
        <title>Assessment of the enzymatic potential of alkaline-tolerant lipase obtained from Bacillus luteus H11 (technogenic soil) for the bioremediation of saline soils contaminated with petroleum substances.</title>
        <authorList>
            <person name="Kalwasinska A."/>
        </authorList>
    </citation>
    <scope>NUCLEOTIDE SEQUENCE [LARGE SCALE GENOMIC DNA]</scope>
    <source>
        <strain evidence="7 8">H11</strain>
    </source>
</reference>
<evidence type="ECO:0000256" key="3">
    <source>
        <dbReference type="ARBA" id="ARBA00022692"/>
    </source>
</evidence>
<gene>
    <name evidence="7" type="ORF">HCN83_15770</name>
</gene>
<feature type="transmembrane region" description="Helical" evidence="6">
    <location>
        <begin position="302"/>
        <end position="324"/>
    </location>
</feature>
<dbReference type="EMBL" id="JAATHJ010000036">
    <property type="protein sequence ID" value="NJP39027.1"/>
    <property type="molecule type" value="Genomic_DNA"/>
</dbReference>
<dbReference type="AlphaFoldDB" id="A0A969PRF6"/>
<dbReference type="PANTHER" id="PTHR30250:SF29">
    <property type="entry name" value="POLYSACCHARIDE BIOSYNTHESIS PROTEIN C-TERMINAL DOMAIN-CONTAINING PROTEIN"/>
    <property type="match status" value="1"/>
</dbReference>
<keyword evidence="5 6" id="KW-0472">Membrane</keyword>
<dbReference type="InterPro" id="IPR002797">
    <property type="entry name" value="Polysacc_synth"/>
</dbReference>
<feature type="transmembrane region" description="Helical" evidence="6">
    <location>
        <begin position="21"/>
        <end position="41"/>
    </location>
</feature>
<accession>A0A969PRF6</accession>
<feature type="transmembrane region" description="Helical" evidence="6">
    <location>
        <begin position="62"/>
        <end position="79"/>
    </location>
</feature>
<evidence type="ECO:0000313" key="8">
    <source>
        <dbReference type="Proteomes" id="UP000752012"/>
    </source>
</evidence>
<keyword evidence="2" id="KW-1003">Cell membrane</keyword>
<evidence type="ECO:0000256" key="2">
    <source>
        <dbReference type="ARBA" id="ARBA00022475"/>
    </source>
</evidence>
<comment type="caution">
    <text evidence="7">The sequence shown here is derived from an EMBL/GenBank/DDBJ whole genome shotgun (WGS) entry which is preliminary data.</text>
</comment>
<dbReference type="InterPro" id="IPR050833">
    <property type="entry name" value="Poly_Biosynth_Transport"/>
</dbReference>